<feature type="transmembrane region" description="Helical" evidence="12">
    <location>
        <begin position="150"/>
        <end position="170"/>
    </location>
</feature>
<dbReference type="InterPro" id="IPR008915">
    <property type="entry name" value="Peptidase_M50"/>
</dbReference>
<dbReference type="PANTHER" id="PTHR39188">
    <property type="entry name" value="MEMBRANE-ASSOCIATED ZINC METALLOPROTEASE M50B"/>
    <property type="match status" value="1"/>
</dbReference>
<organism evidence="14 15">
    <name type="scientific">Alkalibacillus salilacus</name>
    <dbReference type="NCBI Taxonomy" id="284582"/>
    <lineage>
        <taxon>Bacteria</taxon>
        <taxon>Bacillati</taxon>
        <taxon>Bacillota</taxon>
        <taxon>Bacilli</taxon>
        <taxon>Bacillales</taxon>
        <taxon>Bacillaceae</taxon>
        <taxon>Alkalibacillus</taxon>
    </lineage>
</organism>
<evidence type="ECO:0000256" key="5">
    <source>
        <dbReference type="ARBA" id="ARBA00022692"/>
    </source>
</evidence>
<comment type="subcellular location">
    <subcellularLocation>
        <location evidence="2">Membrane</location>
        <topology evidence="2">Multi-pass membrane protein</topology>
    </subcellularLocation>
</comment>
<keyword evidence="6" id="KW-0479">Metal-binding</keyword>
<dbReference type="EMBL" id="JAUSTQ010000002">
    <property type="protein sequence ID" value="MDQ0158754.1"/>
    <property type="molecule type" value="Genomic_DNA"/>
</dbReference>
<comment type="similarity">
    <text evidence="3">Belongs to the peptidase M50B family.</text>
</comment>
<dbReference type="PANTHER" id="PTHR39188:SF3">
    <property type="entry name" value="STAGE IV SPORULATION PROTEIN FB"/>
    <property type="match status" value="1"/>
</dbReference>
<comment type="cofactor">
    <cofactor evidence="1">
        <name>Zn(2+)</name>
        <dbReference type="ChEBI" id="CHEBI:29105"/>
    </cofactor>
</comment>
<evidence type="ECO:0000256" key="12">
    <source>
        <dbReference type="SAM" id="Phobius"/>
    </source>
</evidence>
<keyword evidence="7 14" id="KW-0378">Hydrolase</keyword>
<evidence type="ECO:0000259" key="13">
    <source>
        <dbReference type="Pfam" id="PF02163"/>
    </source>
</evidence>
<evidence type="ECO:0000256" key="10">
    <source>
        <dbReference type="ARBA" id="ARBA00023049"/>
    </source>
</evidence>
<feature type="transmembrane region" description="Helical" evidence="12">
    <location>
        <begin position="12"/>
        <end position="37"/>
    </location>
</feature>
<dbReference type="Proteomes" id="UP001224359">
    <property type="component" value="Unassembled WGS sequence"/>
</dbReference>
<keyword evidence="4" id="KW-0645">Protease</keyword>
<sequence>MTIRIVELHPLLLIVGATSYVFGWFLELLCLLVIVLIHEMGHVLTAKYFGWDVTRVVIWPFGGVMETSDYYNRPLKEEWLVTIAGPLQHIWLYAVIIVLDMLWLNDALSLLLLWMNSAILVFNLVPVMPLDGGRLLLLFLQRYFSFYRTIIMMAIWSIVFLLFLNGILWINQLYSLQLMGISIFLILDNWFLWRQRDRFLLKHLLSRHLRRQVKRDQICILRANTNYSLSNIVKEFKRNHYHYVYIEDEDLLSEDDCLTGLFGYAK</sequence>
<proteinExistence type="inferred from homology"/>
<evidence type="ECO:0000256" key="8">
    <source>
        <dbReference type="ARBA" id="ARBA00022833"/>
    </source>
</evidence>
<keyword evidence="10" id="KW-0482">Metalloprotease</keyword>
<evidence type="ECO:0000256" key="1">
    <source>
        <dbReference type="ARBA" id="ARBA00001947"/>
    </source>
</evidence>
<accession>A0ABT9VCR1</accession>
<dbReference type="RefSeq" id="WP_306974687.1">
    <property type="nucleotide sequence ID" value="NZ_JAUSTQ010000002.1"/>
</dbReference>
<reference evidence="14 15" key="1">
    <citation type="submission" date="2023-07" db="EMBL/GenBank/DDBJ databases">
        <title>Genomic Encyclopedia of Type Strains, Phase IV (KMG-IV): sequencing the most valuable type-strain genomes for metagenomic binning, comparative biology and taxonomic classification.</title>
        <authorList>
            <person name="Goeker M."/>
        </authorList>
    </citation>
    <scope>NUCLEOTIDE SEQUENCE [LARGE SCALE GENOMIC DNA]</scope>
    <source>
        <strain evidence="14 15">DSM 16460</strain>
    </source>
</reference>
<evidence type="ECO:0000256" key="11">
    <source>
        <dbReference type="ARBA" id="ARBA00023136"/>
    </source>
</evidence>
<feature type="transmembrane region" description="Helical" evidence="12">
    <location>
        <begin position="176"/>
        <end position="193"/>
    </location>
</feature>
<evidence type="ECO:0000256" key="9">
    <source>
        <dbReference type="ARBA" id="ARBA00022989"/>
    </source>
</evidence>
<keyword evidence="11 12" id="KW-0472">Membrane</keyword>
<feature type="transmembrane region" description="Helical" evidence="12">
    <location>
        <begin position="79"/>
        <end position="99"/>
    </location>
</feature>
<keyword evidence="9 12" id="KW-1133">Transmembrane helix</keyword>
<name>A0ABT9VCR1_9BACI</name>
<evidence type="ECO:0000313" key="14">
    <source>
        <dbReference type="EMBL" id="MDQ0158754.1"/>
    </source>
</evidence>
<evidence type="ECO:0000256" key="3">
    <source>
        <dbReference type="ARBA" id="ARBA00007931"/>
    </source>
</evidence>
<keyword evidence="5 12" id="KW-0812">Transmembrane</keyword>
<feature type="transmembrane region" description="Helical" evidence="12">
    <location>
        <begin position="111"/>
        <end position="130"/>
    </location>
</feature>
<dbReference type="GO" id="GO:0016787">
    <property type="term" value="F:hydrolase activity"/>
    <property type="evidence" value="ECO:0007669"/>
    <property type="project" value="UniProtKB-KW"/>
</dbReference>
<dbReference type="EC" id="3.4.24.-" evidence="14"/>
<evidence type="ECO:0000256" key="6">
    <source>
        <dbReference type="ARBA" id="ARBA00022723"/>
    </source>
</evidence>
<evidence type="ECO:0000256" key="2">
    <source>
        <dbReference type="ARBA" id="ARBA00004141"/>
    </source>
</evidence>
<protein>
    <submittedName>
        <fullName evidence="14">Stage IV sporulation protein FB</fullName>
        <ecNumber evidence="14">3.4.24.-</ecNumber>
    </submittedName>
</protein>
<evidence type="ECO:0000256" key="7">
    <source>
        <dbReference type="ARBA" id="ARBA00022801"/>
    </source>
</evidence>
<dbReference type="Pfam" id="PF02163">
    <property type="entry name" value="Peptidase_M50"/>
    <property type="match status" value="1"/>
</dbReference>
<keyword evidence="8" id="KW-0862">Zinc</keyword>
<comment type="caution">
    <text evidence="14">The sequence shown here is derived from an EMBL/GenBank/DDBJ whole genome shotgun (WGS) entry which is preliminary data.</text>
</comment>
<keyword evidence="15" id="KW-1185">Reference proteome</keyword>
<evidence type="ECO:0000256" key="4">
    <source>
        <dbReference type="ARBA" id="ARBA00022670"/>
    </source>
</evidence>
<evidence type="ECO:0000313" key="15">
    <source>
        <dbReference type="Proteomes" id="UP001224359"/>
    </source>
</evidence>
<feature type="domain" description="Peptidase M50" evidence="13">
    <location>
        <begin position="28"/>
        <end position="99"/>
    </location>
</feature>
<gene>
    <name evidence="14" type="ORF">J2S77_000710</name>
</gene>